<proteinExistence type="predicted"/>
<sequence>MIERIALCRDYASLRSVSVGNVTAFASLGSLALAICYKI</sequence>
<protein>
    <submittedName>
        <fullName evidence="2">Uncharacterized protein</fullName>
    </submittedName>
</protein>
<evidence type="ECO:0000313" key="3">
    <source>
        <dbReference type="Proteomes" id="UP000001340"/>
    </source>
</evidence>
<name>A0A0E2D6Y7_LEPIR</name>
<organism evidence="2 3">
    <name type="scientific">Leptospira interrogans str. UI 12758</name>
    <dbReference type="NCBI Taxonomy" id="1049938"/>
    <lineage>
        <taxon>Bacteria</taxon>
        <taxon>Pseudomonadati</taxon>
        <taxon>Spirochaetota</taxon>
        <taxon>Spirochaetia</taxon>
        <taxon>Leptospirales</taxon>
        <taxon>Leptospiraceae</taxon>
        <taxon>Leptospira</taxon>
    </lineage>
</organism>
<keyword evidence="1" id="KW-0812">Transmembrane</keyword>
<accession>A0A0E2D6Y7</accession>
<dbReference type="Proteomes" id="UP000001340">
    <property type="component" value="Unassembled WGS sequence"/>
</dbReference>
<dbReference type="AlphaFoldDB" id="A0A0E2D6Y7"/>
<reference evidence="2 3" key="1">
    <citation type="submission" date="2012-10" db="EMBL/GenBank/DDBJ databases">
        <authorList>
            <person name="Harkins D.M."/>
            <person name="Durkin A.S."/>
            <person name="Brinkac L.M."/>
            <person name="Haft D.H."/>
            <person name="Selengut J.D."/>
            <person name="Sanka R."/>
            <person name="DePew J."/>
            <person name="Purushe J."/>
            <person name="Chanthongthip A."/>
            <person name="Lattana O."/>
            <person name="Phetsouvanh R."/>
            <person name="Newton P.N."/>
            <person name="Vinetz J.M."/>
            <person name="Sutton G.G."/>
            <person name="Nierman W.C."/>
            <person name="Fouts D.E."/>
        </authorList>
    </citation>
    <scope>NUCLEOTIDE SEQUENCE [LARGE SCALE GENOMIC DNA]</scope>
    <source>
        <strain evidence="2 3">UI 12758</strain>
    </source>
</reference>
<comment type="caution">
    <text evidence="2">The sequence shown here is derived from an EMBL/GenBank/DDBJ whole genome shotgun (WGS) entry which is preliminary data.</text>
</comment>
<dbReference type="EMBL" id="AHNR02000028">
    <property type="protein sequence ID" value="EKR55746.1"/>
    <property type="molecule type" value="Genomic_DNA"/>
</dbReference>
<evidence type="ECO:0000313" key="2">
    <source>
        <dbReference type="EMBL" id="EKR55746.1"/>
    </source>
</evidence>
<keyword evidence="1" id="KW-1133">Transmembrane helix</keyword>
<keyword evidence="1" id="KW-0472">Membrane</keyword>
<gene>
    <name evidence="2" type="ORF">LEP1GSC105_2245</name>
</gene>
<evidence type="ECO:0000256" key="1">
    <source>
        <dbReference type="SAM" id="Phobius"/>
    </source>
</evidence>
<feature type="transmembrane region" description="Helical" evidence="1">
    <location>
        <begin position="19"/>
        <end position="37"/>
    </location>
</feature>